<comment type="caution">
    <text evidence="4">The sequence shown here is derived from an EMBL/GenBank/DDBJ whole genome shotgun (WGS) entry which is preliminary data.</text>
</comment>
<dbReference type="SUPFAM" id="SSF53649">
    <property type="entry name" value="Alkaline phosphatase-like"/>
    <property type="match status" value="1"/>
</dbReference>
<dbReference type="RefSeq" id="WP_200355067.1">
    <property type="nucleotide sequence ID" value="NZ_JAENIL010000012.1"/>
</dbReference>
<proteinExistence type="inferred from homology"/>
<keyword evidence="2 4" id="KW-0378">Hydrolase</keyword>
<keyword evidence="5" id="KW-1185">Reference proteome</keyword>
<evidence type="ECO:0000256" key="1">
    <source>
        <dbReference type="ARBA" id="ARBA00008779"/>
    </source>
</evidence>
<dbReference type="Gene3D" id="3.40.720.10">
    <property type="entry name" value="Alkaline Phosphatase, subunit A"/>
    <property type="match status" value="1"/>
</dbReference>
<dbReference type="PANTHER" id="PTHR43751:SF1">
    <property type="entry name" value="SULFATASE ATSG-RELATED"/>
    <property type="match status" value="1"/>
</dbReference>
<dbReference type="Proteomes" id="UP000617628">
    <property type="component" value="Unassembled WGS sequence"/>
</dbReference>
<dbReference type="InterPro" id="IPR024607">
    <property type="entry name" value="Sulfatase_CS"/>
</dbReference>
<dbReference type="GO" id="GO:0016787">
    <property type="term" value="F:hydrolase activity"/>
    <property type="evidence" value="ECO:0007669"/>
    <property type="project" value="UniProtKB-KW"/>
</dbReference>
<organism evidence="4 5">
    <name type="scientific">Pelagicoccus mobilis</name>
    <dbReference type="NCBI Taxonomy" id="415221"/>
    <lineage>
        <taxon>Bacteria</taxon>
        <taxon>Pseudomonadati</taxon>
        <taxon>Verrucomicrobiota</taxon>
        <taxon>Opitutia</taxon>
        <taxon>Puniceicoccales</taxon>
        <taxon>Pelagicoccaceae</taxon>
        <taxon>Pelagicoccus</taxon>
    </lineage>
</organism>
<dbReference type="PANTHER" id="PTHR43751">
    <property type="entry name" value="SULFATASE"/>
    <property type="match status" value="1"/>
</dbReference>
<dbReference type="InterPro" id="IPR052701">
    <property type="entry name" value="GAG_Ulvan_Degrading_Sulfatases"/>
</dbReference>
<feature type="domain" description="Sulfatase N-terminal" evidence="3">
    <location>
        <begin position="39"/>
        <end position="384"/>
    </location>
</feature>
<dbReference type="AlphaFoldDB" id="A0A934RX63"/>
<dbReference type="InterPro" id="IPR000917">
    <property type="entry name" value="Sulfatase_N"/>
</dbReference>
<dbReference type="EMBL" id="JAENIL010000012">
    <property type="protein sequence ID" value="MBK1876854.1"/>
    <property type="molecule type" value="Genomic_DNA"/>
</dbReference>
<dbReference type="InterPro" id="IPR017850">
    <property type="entry name" value="Alkaline_phosphatase_core_sf"/>
</dbReference>
<name>A0A934RX63_9BACT</name>
<sequence length="564" mass="63239">MYSLFRNVFVGFCSVLPILALPLFAKVELELPELAEDAPNVIVIFGDDMSPDYLGAYGGKRPTPTLDTLASRGVVFDQAYCVASMCTPSRYSLLTAKYPGRCRSEEFMAENPLDDIYSVGWNTELEESELSMGRLFTRLGYQTGVVGKWHLSGDPYKIDVPEIATDADVSDPEIQALLAERQALLEAHVQKVSGFEQARSILWANFDVAGMLEENLRVHNFEWILNGALDFLDSVERDRPFLMYFASTSVHGPNHVEALDGDPYLSPAGRIELPLDYYPTREQIKKDMIERANGSELTHIDVGMYMLDLQVAGILKKLEERDLDRNTILLYLSDHGTEPGKATSYVRGTKVPFFATRLGDAGVSKRQSGIVQVCDVLPTILDLATESEASASFDWDGESFADALGDGEFYGRDYAYFENGYTRSVLKGDLHYIALRYPNSILSRLQKGELAEVPDHIGTFDNGQASITMSLVPSYWDADQLYDLSSDPYEMNNRFGDSSYYEQGLVLRGILESVVDGFEHPFPMDVDPFQGSAEFESLKEPRLEKGTEYIYWYTPGQIKWPPSE</sequence>
<reference evidence="4" key="1">
    <citation type="submission" date="2021-01" db="EMBL/GenBank/DDBJ databases">
        <title>Modified the classification status of verrucomicrobia.</title>
        <authorList>
            <person name="Feng X."/>
        </authorList>
    </citation>
    <scope>NUCLEOTIDE SEQUENCE</scope>
    <source>
        <strain evidence="4">KCTC 13126</strain>
    </source>
</reference>
<gene>
    <name evidence="4" type="ORF">JIN87_08245</name>
</gene>
<evidence type="ECO:0000313" key="4">
    <source>
        <dbReference type="EMBL" id="MBK1876854.1"/>
    </source>
</evidence>
<dbReference type="Pfam" id="PF00884">
    <property type="entry name" value="Sulfatase"/>
    <property type="match status" value="1"/>
</dbReference>
<accession>A0A934RX63</accession>
<evidence type="ECO:0000259" key="3">
    <source>
        <dbReference type="Pfam" id="PF00884"/>
    </source>
</evidence>
<evidence type="ECO:0000313" key="5">
    <source>
        <dbReference type="Proteomes" id="UP000617628"/>
    </source>
</evidence>
<dbReference type="PROSITE" id="PS00149">
    <property type="entry name" value="SULFATASE_2"/>
    <property type="match status" value="1"/>
</dbReference>
<protein>
    <submittedName>
        <fullName evidence="4">Sulfatase-like hydrolase/transferase</fullName>
    </submittedName>
</protein>
<evidence type="ECO:0000256" key="2">
    <source>
        <dbReference type="ARBA" id="ARBA00022801"/>
    </source>
</evidence>
<comment type="similarity">
    <text evidence="1">Belongs to the sulfatase family.</text>
</comment>